<gene>
    <name evidence="4" type="ORF">ACHAWO_010862</name>
</gene>
<evidence type="ECO:0000313" key="4">
    <source>
        <dbReference type="EMBL" id="KAL3798118.1"/>
    </source>
</evidence>
<sequence length="2180" mass="244791">MPRRTFFRSASDKKSTRKQQQQQLKNRKEEQLRNLQIQHGQVDRLQASSSTNGSDPPLNLDGPARSAPKVSSFGGQQYILRDSNNYTSHDPNSNLTQVQENYVYHQHLPQYQDQGYDFQPNVEHQQPYLNQGIQIGYDQIYQHQQQHVAAYGFEQNAEHQQIYSHEGMQIGYDQMHYHQQQQQHVVHQDQVPQQQQHQNLQMTSYGEQPNVVLTVESATDQMWQCGTGDFRSGSLAIQLLRLAVVTDWEQRQQHANANTDELISFPYDPAETFLSLQGAALRFHANFDCMRAEGTDSLEWELTEQTAWEVWEESLRATAALAHASVGPGWRYQLQLRREINHAAELRSMYGPSLQERNHVVFDDFSDEGSSIGSFSFDASNPQSSHYSQRLRPPALELMSSEVESFRVVIPEVLPAAMIRFAASVIDCTPALRDAESKVIWKEDQTQQQMQSVILQLINGERRWIRRMKRLGDTQRDLSFALFCVSGANRPTQNPTDQQQESENEWSIPRSHAPMATMICSWLTCCTIGWPVPKGFEEVPCHFEEMPIQTSDPDNAETEDHEDAPPTEIILPSRNSTPDITPVQPDSVPEVALERTISSGLQVKFSYWGDIVSLSQKDWWYTLRVLRDCSDLVSSGWCPPPSLVGNRICCLLIHIALDGMYPIANDSSEAAIPPDEEICRESCAAESLALLKNLASRDVLPIDSVDLIATSLCRLLCVSEKALSSTANDESINSNDAALEEEIIIQRTFVASNSAELLWILLSTDSTCSPTCDALLNLIDNKVSAEKLDPDSEEMVGAKSAVKALSAALWGDPPSVQGVPLLRYFWEHIIDIFGQSLNTSAAVFDDQSVSFSLEIVLALRRLVDSEMVYGNGNLHGTEWESFINALNIGISPWLDNKTVQVNTDELLLEISALFTQMQCFFAKIPDIDNGLHPIIDEDARNTVHIHVLRQCVPRLNAEEAAGLSLAAIKSWSCTLGSNLPCRDGKWLRHATSFISEAFGMYNVECGHSFPGGYVHSPLARLEAIQSLLRDRGNTDQNVADGASVATTISAVTSGTGLSGSCMPMLSLFTLTSNLRDLHLELINKLILPQILTILALEYDETRGIQPIPITYISLQSDESPNSNSFDYLAEYLESEFLLLKFAIRSLGLLFKSRSGDGEKRQYYIRLLQRVALSKPSVISTWKISDALNERLDDEIFRLRLETIRQLEVCLHAPFRDLPHTHAAVPMILQALCDIAIHYSSEEKSNQSNHHHTNSILCLAAIIPLGRLSCTRNGQGIFLPRERITRNIPDVVLSVLGDDGWIESFSPIDDLRQLPLVPEEECPEATHRNDIAPFIYIKQHQSQLSKKGGESNSNTKVESTKRIRRHSNERTVIDVEPVANVIKRTLCSYDQAAHIDLSPIVRLVCFDIVSCFLSHGISPPNPVEDKQWLAVEALSIEELVAKSEAISLLATNLGNVMLSKRLKIEIDQHLIIQTFEVLVRLSIEHIGDASVVKNACCGLVTLLRSMQRKARKDEQCEVSNANLTVTLEPLIHQMCYQVEDYGRHSCSVLIPLINVTRQCIIHSGFNCSKALCRRILLVCLKLNKECQWYLQVIIFFMGVEIIDFMQTDDLMLFLTLRSDAVRSRIHPLLIDVLTSKILHKTLCTPETVVNLEPFHVHTLLARKTIAIENYPFQTDGVSAWNCGGAMLTLRIGSRSSLYKGWVEVLLRSASCTLRRLVKIDEDISANNPDNLLRFWDMLRTPAKKAPLTEDSSINPPRLQESHKIVNDEEREKTLVEARDLIHYFDQMIQNGPEESEHLMLKRSDSQSITSDSRANSFSSNNAEKNIAATPVFKPKKLKRNVSDGNISHNFTQPKDDEMQNELERNDVKSWMDKTFDGYSDGRCVIQDLEKLGFSSTALGSLLPAESSSQQVIFHDKLKLCTPGTNLTRSLNILDRATPFQTHRVSLLYGGPLSQKASSNKQANADATDGDQFLLATQASTDFWEFARALGDFVPVRHLRYFSGGLDTSESCSDGSFAIVHFNCRGNSNKTDVPAVVDSMLMFHTVTLMPNKTTNRKRHVGNDIVHVVYGLESKTLDVDNERLAISGHFGFVTIYVIPFFCIDMVKISVHLKRGIDESISSALSHLSGSRVVSRKISAETVRSLAMEADLICLSMLEQKLGLVLNIEERAIKLNEMSRHQSK</sequence>
<feature type="region of interest" description="Disordered" evidence="2">
    <location>
        <begin position="548"/>
        <end position="582"/>
    </location>
</feature>
<dbReference type="SUPFAM" id="SSF111347">
    <property type="entry name" value="Rap/Ran-GAP"/>
    <property type="match status" value="1"/>
</dbReference>
<evidence type="ECO:0000259" key="3">
    <source>
        <dbReference type="PROSITE" id="PS50085"/>
    </source>
</evidence>
<feature type="domain" description="Rap-GAP" evidence="3">
    <location>
        <begin position="1929"/>
        <end position="2180"/>
    </location>
</feature>
<keyword evidence="1" id="KW-0343">GTPase activation</keyword>
<name>A0ABD3QDW7_9STRA</name>
<dbReference type="Pfam" id="PF02145">
    <property type="entry name" value="Rap_GAP"/>
    <property type="match status" value="1"/>
</dbReference>
<organism evidence="4 5">
    <name type="scientific">Cyclotella atomus</name>
    <dbReference type="NCBI Taxonomy" id="382360"/>
    <lineage>
        <taxon>Eukaryota</taxon>
        <taxon>Sar</taxon>
        <taxon>Stramenopiles</taxon>
        <taxon>Ochrophyta</taxon>
        <taxon>Bacillariophyta</taxon>
        <taxon>Coscinodiscophyceae</taxon>
        <taxon>Thalassiosirophycidae</taxon>
        <taxon>Stephanodiscales</taxon>
        <taxon>Stephanodiscaceae</taxon>
        <taxon>Cyclotella</taxon>
    </lineage>
</organism>
<keyword evidence="5" id="KW-1185">Reference proteome</keyword>
<dbReference type="GO" id="GO:0005096">
    <property type="term" value="F:GTPase activator activity"/>
    <property type="evidence" value="ECO:0007669"/>
    <property type="project" value="UniProtKB-KW"/>
</dbReference>
<accession>A0ABD3QDW7</accession>
<comment type="caution">
    <text evidence="4">The sequence shown here is derived from an EMBL/GenBank/DDBJ whole genome shotgun (WGS) entry which is preliminary data.</text>
</comment>
<feature type="region of interest" description="Disordered" evidence="2">
    <location>
        <begin position="1341"/>
        <end position="1363"/>
    </location>
</feature>
<protein>
    <recommendedName>
        <fullName evidence="3">Rap-GAP domain-containing protein</fullName>
    </recommendedName>
</protein>
<evidence type="ECO:0000256" key="2">
    <source>
        <dbReference type="SAM" id="MobiDB-lite"/>
    </source>
</evidence>
<dbReference type="EMBL" id="JALLPJ020000230">
    <property type="protein sequence ID" value="KAL3798118.1"/>
    <property type="molecule type" value="Genomic_DNA"/>
</dbReference>
<feature type="compositionally biased region" description="Polar residues" evidence="2">
    <location>
        <begin position="1341"/>
        <end position="1356"/>
    </location>
</feature>
<feature type="region of interest" description="Disordered" evidence="2">
    <location>
        <begin position="1"/>
        <end position="71"/>
    </location>
</feature>
<evidence type="ECO:0000256" key="1">
    <source>
        <dbReference type="ARBA" id="ARBA00022468"/>
    </source>
</evidence>
<feature type="region of interest" description="Disordered" evidence="2">
    <location>
        <begin position="1800"/>
        <end position="1821"/>
    </location>
</feature>
<dbReference type="PROSITE" id="PS50085">
    <property type="entry name" value="RAPGAP"/>
    <property type="match status" value="1"/>
</dbReference>
<reference evidence="4 5" key="1">
    <citation type="submission" date="2024-10" db="EMBL/GenBank/DDBJ databases">
        <title>Updated reference genomes for cyclostephanoid diatoms.</title>
        <authorList>
            <person name="Roberts W.R."/>
            <person name="Alverson A.J."/>
        </authorList>
    </citation>
    <scope>NUCLEOTIDE SEQUENCE [LARGE SCALE GENOMIC DNA]</scope>
    <source>
        <strain evidence="4 5">AJA010-31</strain>
    </source>
</reference>
<dbReference type="InterPro" id="IPR035974">
    <property type="entry name" value="Rap/Ran-GAP_sf"/>
</dbReference>
<dbReference type="InterPro" id="IPR000331">
    <property type="entry name" value="Rap/Ran_GAP_dom"/>
</dbReference>
<dbReference type="PANTHER" id="PTHR10063">
    <property type="entry name" value="TUBERIN"/>
    <property type="match status" value="1"/>
</dbReference>
<feature type="compositionally biased region" description="Polar residues" evidence="2">
    <location>
        <begin position="1804"/>
        <end position="1821"/>
    </location>
</feature>
<dbReference type="Gene3D" id="3.40.50.11210">
    <property type="entry name" value="Rap/Ran-GAP"/>
    <property type="match status" value="1"/>
</dbReference>
<evidence type="ECO:0000313" key="5">
    <source>
        <dbReference type="Proteomes" id="UP001530400"/>
    </source>
</evidence>
<proteinExistence type="predicted"/>
<dbReference type="PANTHER" id="PTHR10063:SF0">
    <property type="entry name" value="TUBERIN"/>
    <property type="match status" value="1"/>
</dbReference>
<dbReference type="Proteomes" id="UP001530400">
    <property type="component" value="Unassembled WGS sequence"/>
</dbReference>
<dbReference type="InterPro" id="IPR027107">
    <property type="entry name" value="Tuberin/Ral-act_asu"/>
</dbReference>